<keyword evidence="2" id="KW-1185">Reference proteome</keyword>
<proteinExistence type="predicted"/>
<organism evidence="1 2">
    <name type="scientific">Actinomortierella ambigua</name>
    <dbReference type="NCBI Taxonomy" id="1343610"/>
    <lineage>
        <taxon>Eukaryota</taxon>
        <taxon>Fungi</taxon>
        <taxon>Fungi incertae sedis</taxon>
        <taxon>Mucoromycota</taxon>
        <taxon>Mortierellomycotina</taxon>
        <taxon>Mortierellomycetes</taxon>
        <taxon>Mortierellales</taxon>
        <taxon>Mortierellaceae</taxon>
        <taxon>Actinomortierella</taxon>
    </lineage>
</organism>
<gene>
    <name evidence="1" type="ORF">DFQ27_005313</name>
</gene>
<dbReference type="AlphaFoldDB" id="A0A9P6U2Q8"/>
<comment type="caution">
    <text evidence="1">The sequence shown here is derived from an EMBL/GenBank/DDBJ whole genome shotgun (WGS) entry which is preliminary data.</text>
</comment>
<dbReference type="Proteomes" id="UP000807716">
    <property type="component" value="Unassembled WGS sequence"/>
</dbReference>
<reference evidence="1" key="1">
    <citation type="journal article" date="2020" name="Fungal Divers.">
        <title>Resolving the Mortierellaceae phylogeny through synthesis of multi-gene phylogenetics and phylogenomics.</title>
        <authorList>
            <person name="Vandepol N."/>
            <person name="Liber J."/>
            <person name="Desiro A."/>
            <person name="Na H."/>
            <person name="Kennedy M."/>
            <person name="Barry K."/>
            <person name="Grigoriev I.V."/>
            <person name="Miller A.N."/>
            <person name="O'Donnell K."/>
            <person name="Stajich J.E."/>
            <person name="Bonito G."/>
        </authorList>
    </citation>
    <scope>NUCLEOTIDE SEQUENCE</scope>
    <source>
        <strain evidence="1">BC1065</strain>
    </source>
</reference>
<sequence>MYRLSKNNDVGEDKWSRVWLEREQEGYNVEDVEQEIDGTKQQVNALKQSPKVPQVNLSRLREQATLASRAFNQRKGSESRSELSISLGAENDVQMKMKQLTEANKHGFACLQEQVPSVPE</sequence>
<protein>
    <submittedName>
        <fullName evidence="1">Uncharacterized protein</fullName>
    </submittedName>
</protein>
<evidence type="ECO:0000313" key="2">
    <source>
        <dbReference type="Proteomes" id="UP000807716"/>
    </source>
</evidence>
<evidence type="ECO:0000313" key="1">
    <source>
        <dbReference type="EMBL" id="KAG0257040.1"/>
    </source>
</evidence>
<accession>A0A9P6U2Q8</accession>
<dbReference type="EMBL" id="JAAAJB010000378">
    <property type="protein sequence ID" value="KAG0257040.1"/>
    <property type="molecule type" value="Genomic_DNA"/>
</dbReference>
<name>A0A9P6U2Q8_9FUNG</name>